<evidence type="ECO:0000256" key="4">
    <source>
        <dbReference type="ARBA" id="ARBA00022801"/>
    </source>
</evidence>
<proteinExistence type="inferred from homology"/>
<evidence type="ECO:0000256" key="1">
    <source>
        <dbReference type="ARBA" id="ARBA00001946"/>
    </source>
</evidence>
<feature type="non-terminal residue" evidence="9">
    <location>
        <position position="1"/>
    </location>
</feature>
<protein>
    <submittedName>
        <fullName evidence="9">Type II toxin-antitoxin system VapC family toxin</fullName>
    </submittedName>
</protein>
<keyword evidence="4" id="KW-0378">Hydrolase</keyword>
<dbReference type="AlphaFoldDB" id="A0A4U5JCU4"/>
<organism evidence="9 10">
    <name type="scientific">Natronomonas salsuginis</name>
    <dbReference type="NCBI Taxonomy" id="2217661"/>
    <lineage>
        <taxon>Archaea</taxon>
        <taxon>Methanobacteriati</taxon>
        <taxon>Methanobacteriota</taxon>
        <taxon>Stenosarchaea group</taxon>
        <taxon>Halobacteria</taxon>
        <taxon>Halobacteriales</taxon>
        <taxon>Natronomonadaceae</taxon>
        <taxon>Natronomonas</taxon>
    </lineage>
</organism>
<dbReference type="GO" id="GO:0016787">
    <property type="term" value="F:hydrolase activity"/>
    <property type="evidence" value="ECO:0007669"/>
    <property type="project" value="UniProtKB-KW"/>
</dbReference>
<dbReference type="Pfam" id="PF01850">
    <property type="entry name" value="PIN"/>
    <property type="match status" value="1"/>
</dbReference>
<gene>
    <name evidence="9" type="ORF">DM868_08295</name>
</gene>
<dbReference type="GO" id="GO:0046872">
    <property type="term" value="F:metal ion binding"/>
    <property type="evidence" value="ECO:0007669"/>
    <property type="project" value="UniProtKB-KW"/>
</dbReference>
<dbReference type="Proteomes" id="UP000308037">
    <property type="component" value="Unassembled WGS sequence"/>
</dbReference>
<comment type="cofactor">
    <cofactor evidence="1">
        <name>Mg(2+)</name>
        <dbReference type="ChEBI" id="CHEBI:18420"/>
    </cofactor>
</comment>
<evidence type="ECO:0000256" key="3">
    <source>
        <dbReference type="ARBA" id="ARBA00022723"/>
    </source>
</evidence>
<accession>A0A4U5JCU4</accession>
<name>A0A4U5JCU4_9EURY</name>
<keyword evidence="10" id="KW-1185">Reference proteome</keyword>
<feature type="region of interest" description="Disordered" evidence="7">
    <location>
        <begin position="1"/>
        <end position="39"/>
    </location>
</feature>
<evidence type="ECO:0000313" key="10">
    <source>
        <dbReference type="Proteomes" id="UP000308037"/>
    </source>
</evidence>
<reference evidence="9 10" key="1">
    <citation type="submission" date="2019-04" db="EMBL/GenBank/DDBJ databases">
        <title>Natronomonas sp. F20-122 a newhaloarchaeon isolated from a saline saltern of Isla Bacuta, Huelva, Spain.</title>
        <authorList>
            <person name="Duran-Viseras A."/>
            <person name="Sanchez-Porro C."/>
            <person name="Ventosa A."/>
        </authorList>
    </citation>
    <scope>NUCLEOTIDE SEQUENCE [LARGE SCALE GENOMIC DNA]</scope>
    <source>
        <strain evidence="9 10">F20-122</strain>
    </source>
</reference>
<dbReference type="PANTHER" id="PTHR33653:SF1">
    <property type="entry name" value="RIBONUCLEASE VAPC2"/>
    <property type="match status" value="1"/>
</dbReference>
<feature type="compositionally biased region" description="Pro residues" evidence="7">
    <location>
        <begin position="1"/>
        <end position="11"/>
    </location>
</feature>
<dbReference type="EMBL" id="QKNX01000003">
    <property type="protein sequence ID" value="TKR25417.1"/>
    <property type="molecule type" value="Genomic_DNA"/>
</dbReference>
<dbReference type="SUPFAM" id="SSF88723">
    <property type="entry name" value="PIN domain-like"/>
    <property type="match status" value="1"/>
</dbReference>
<comment type="similarity">
    <text evidence="6">Belongs to the PINc/VapC protein family.</text>
</comment>
<evidence type="ECO:0000256" key="6">
    <source>
        <dbReference type="ARBA" id="ARBA00038093"/>
    </source>
</evidence>
<keyword evidence="5" id="KW-0460">Magnesium</keyword>
<dbReference type="PANTHER" id="PTHR33653">
    <property type="entry name" value="RIBONUCLEASE VAPC2"/>
    <property type="match status" value="1"/>
</dbReference>
<evidence type="ECO:0000256" key="2">
    <source>
        <dbReference type="ARBA" id="ARBA00022722"/>
    </source>
</evidence>
<dbReference type="GO" id="GO:0004518">
    <property type="term" value="F:nuclease activity"/>
    <property type="evidence" value="ECO:0007669"/>
    <property type="project" value="UniProtKB-KW"/>
</dbReference>
<comment type="caution">
    <text evidence="9">The sequence shown here is derived from an EMBL/GenBank/DDBJ whole genome shotgun (WGS) entry which is preliminary data.</text>
</comment>
<evidence type="ECO:0000313" key="9">
    <source>
        <dbReference type="EMBL" id="TKR25417.1"/>
    </source>
</evidence>
<dbReference type="Gene3D" id="3.40.50.1010">
    <property type="entry name" value="5'-nuclease"/>
    <property type="match status" value="1"/>
</dbReference>
<evidence type="ECO:0000259" key="8">
    <source>
        <dbReference type="Pfam" id="PF01850"/>
    </source>
</evidence>
<dbReference type="OrthoDB" id="38049at2157"/>
<sequence length="118" mass="12774">CLPPCRLPPRPTGVVLPTRRRKPSLLEAGGSASKDAEKRRTVDTVLDSYPIAGMTPRISRRAGRLLGERMAAANDGEGSRIAKGDAVIAATALERGEPVLTEDKHFRNISGITHETYR</sequence>
<evidence type="ECO:0000256" key="5">
    <source>
        <dbReference type="ARBA" id="ARBA00022842"/>
    </source>
</evidence>
<dbReference type="InterPro" id="IPR029060">
    <property type="entry name" value="PIN-like_dom_sf"/>
</dbReference>
<dbReference type="InterPro" id="IPR002716">
    <property type="entry name" value="PIN_dom"/>
</dbReference>
<dbReference type="RefSeq" id="WP_137276416.1">
    <property type="nucleotide sequence ID" value="NZ_QKNX01000003.1"/>
</dbReference>
<evidence type="ECO:0000256" key="7">
    <source>
        <dbReference type="SAM" id="MobiDB-lite"/>
    </source>
</evidence>
<dbReference type="InterPro" id="IPR050556">
    <property type="entry name" value="Type_II_TA_system_RNase"/>
</dbReference>
<keyword evidence="3" id="KW-0479">Metal-binding</keyword>
<keyword evidence="2" id="KW-0540">Nuclease</keyword>
<feature type="domain" description="PIN" evidence="8">
    <location>
        <begin position="35"/>
        <end position="110"/>
    </location>
</feature>